<gene>
    <name evidence="1" type="ORF">SD71_09710</name>
</gene>
<name>A0ABR5A6G0_9BACL</name>
<organism evidence="1 2">
    <name type="scientific">Cohnella kolymensis</name>
    <dbReference type="NCBI Taxonomy" id="1590652"/>
    <lineage>
        <taxon>Bacteria</taxon>
        <taxon>Bacillati</taxon>
        <taxon>Bacillota</taxon>
        <taxon>Bacilli</taxon>
        <taxon>Bacillales</taxon>
        <taxon>Paenibacillaceae</taxon>
        <taxon>Cohnella</taxon>
    </lineage>
</organism>
<proteinExistence type="predicted"/>
<dbReference type="Proteomes" id="UP000054526">
    <property type="component" value="Unassembled WGS sequence"/>
</dbReference>
<evidence type="ECO:0000313" key="2">
    <source>
        <dbReference type="Proteomes" id="UP000054526"/>
    </source>
</evidence>
<keyword evidence="2" id="KW-1185">Reference proteome</keyword>
<reference evidence="1 2" key="1">
    <citation type="submission" date="2014-12" db="EMBL/GenBank/DDBJ databases">
        <title>Draft genome sequence of Cohnella kolymensis strain B-2846.</title>
        <authorList>
            <person name="Karlyshev A.V."/>
            <person name="Kudryashova E.B."/>
        </authorList>
    </citation>
    <scope>NUCLEOTIDE SEQUENCE [LARGE SCALE GENOMIC DNA]</scope>
    <source>
        <strain evidence="1 2">VKM B-2846</strain>
    </source>
</reference>
<accession>A0ABR5A6G0</accession>
<protein>
    <submittedName>
        <fullName evidence="1">Uncharacterized protein</fullName>
    </submittedName>
</protein>
<sequence length="67" mass="7751">MAQVDQERVNNPRFSPEDRAKRDCEWIDIVKNCVEDFEAMADDIRASLLEIPATPARKKQLRHVGLN</sequence>
<dbReference type="RefSeq" id="WP_041062182.1">
    <property type="nucleotide sequence ID" value="NZ_JXAL01000014.1"/>
</dbReference>
<comment type="caution">
    <text evidence="1">The sequence shown here is derived from an EMBL/GenBank/DDBJ whole genome shotgun (WGS) entry which is preliminary data.</text>
</comment>
<dbReference type="EMBL" id="JXAL01000014">
    <property type="protein sequence ID" value="KIL36213.1"/>
    <property type="molecule type" value="Genomic_DNA"/>
</dbReference>
<evidence type="ECO:0000313" key="1">
    <source>
        <dbReference type="EMBL" id="KIL36213.1"/>
    </source>
</evidence>